<keyword evidence="11" id="KW-1185">Reference proteome</keyword>
<keyword evidence="6" id="KW-0539">Nucleus</keyword>
<organism evidence="10 11">
    <name type="scientific">Tothia fuscella</name>
    <dbReference type="NCBI Taxonomy" id="1048955"/>
    <lineage>
        <taxon>Eukaryota</taxon>
        <taxon>Fungi</taxon>
        <taxon>Dikarya</taxon>
        <taxon>Ascomycota</taxon>
        <taxon>Pezizomycotina</taxon>
        <taxon>Dothideomycetes</taxon>
        <taxon>Pleosporomycetidae</taxon>
        <taxon>Venturiales</taxon>
        <taxon>Cylindrosympodiaceae</taxon>
        <taxon>Tothia</taxon>
    </lineage>
</organism>
<dbReference type="GO" id="GO:0034250">
    <property type="term" value="P:positive regulation of amide metabolic process"/>
    <property type="evidence" value="ECO:0007669"/>
    <property type="project" value="UniProtKB-ARBA"/>
</dbReference>
<feature type="region of interest" description="Disordered" evidence="8">
    <location>
        <begin position="312"/>
        <end position="351"/>
    </location>
</feature>
<proteinExistence type="inferred from homology"/>
<dbReference type="GO" id="GO:0005634">
    <property type="term" value="C:nucleus"/>
    <property type="evidence" value="ECO:0007669"/>
    <property type="project" value="UniProtKB-SubCell"/>
</dbReference>
<dbReference type="InterPro" id="IPR037525">
    <property type="entry name" value="Velvet_dom"/>
</dbReference>
<feature type="compositionally biased region" description="Pro residues" evidence="8">
    <location>
        <begin position="383"/>
        <end position="392"/>
    </location>
</feature>
<keyword evidence="3" id="KW-0963">Cytoplasm</keyword>
<dbReference type="FunFam" id="2.60.40.3960:FF:000001">
    <property type="entry name" value="Sexual development activator VeA"/>
    <property type="match status" value="1"/>
</dbReference>
<feature type="compositionally biased region" description="Polar residues" evidence="8">
    <location>
        <begin position="273"/>
        <end position="282"/>
    </location>
</feature>
<evidence type="ECO:0000313" key="10">
    <source>
        <dbReference type="EMBL" id="KAF2415372.1"/>
    </source>
</evidence>
<name>A0A9P4TS29_9PEZI</name>
<evidence type="ECO:0000256" key="4">
    <source>
        <dbReference type="ARBA" id="ARBA00023015"/>
    </source>
</evidence>
<dbReference type="GO" id="GO:0005737">
    <property type="term" value="C:cytoplasm"/>
    <property type="evidence" value="ECO:0007669"/>
    <property type="project" value="UniProtKB-SubCell"/>
</dbReference>
<dbReference type="Gene3D" id="2.60.40.3960">
    <property type="entry name" value="Velvet domain"/>
    <property type="match status" value="1"/>
</dbReference>
<gene>
    <name evidence="10" type="ORF">EJ08DRAFT_176308</name>
</gene>
<keyword evidence="5" id="KW-0804">Transcription</keyword>
<feature type="region of interest" description="Disordered" evidence="8">
    <location>
        <begin position="246"/>
        <end position="293"/>
    </location>
</feature>
<evidence type="ECO:0000256" key="8">
    <source>
        <dbReference type="SAM" id="MobiDB-lite"/>
    </source>
</evidence>
<feature type="compositionally biased region" description="Polar residues" evidence="8">
    <location>
        <begin position="399"/>
        <end position="411"/>
    </location>
</feature>
<evidence type="ECO:0000256" key="7">
    <source>
        <dbReference type="ARBA" id="ARBA00038005"/>
    </source>
</evidence>
<protein>
    <recommendedName>
        <fullName evidence="9">Velvet domain-containing protein</fullName>
    </recommendedName>
</protein>
<dbReference type="InterPro" id="IPR021740">
    <property type="entry name" value="Velvet"/>
</dbReference>
<comment type="caution">
    <text evidence="10">The sequence shown here is derived from an EMBL/GenBank/DDBJ whole genome shotgun (WGS) entry which is preliminary data.</text>
</comment>
<keyword evidence="4" id="KW-0805">Transcription regulation</keyword>
<feature type="domain" description="Velvet" evidence="9">
    <location>
        <begin position="24"/>
        <end position="216"/>
    </location>
</feature>
<sequence>MASTGIIQVANETESQSSRITKEGKKITYCMKVIQQPERARACGSGAKSSADRRPVDPPPIVELRIYEGENEITFSYNANFFLFATLENARHVAQGRVAPPTQPAFPVLTGTPVAGMAYLDRPAPAGYFIFPDLSVRHEGKYRLSFSLYEELKEQKDMDSETPQNAEIQKSAHVSHRLEVKSVPFTVFSAKKFPGLTESTALSRMVAEQGCRVRIRRDVRMRRRENKSNRDFDEYDEENTYDRARQTATPDAYNQPPVGTPHTQANGIDRPRSVSNTSQSSYMPDRRSSMEQMSQAYQQPPPQQYTCPMAPQTPSGMYPPQMPQWQPQQAPTYMQPPPPSYPPQQTYQQPAQSMDGQYNGFMPPQYPAYNQQGHMRHTSMEFPQPPTGPPRPSSAAPQQMPQYPTSSQSMAPYQPMQPAYSRPPPGHSQAPSLQPLQIPQSLSGAVQPMSSYAPSPAQPAHAPMERPEHSSPYISQAPTSDVMAPQDQGYYSGPPVPPKYQNIAQPTGATKRTYSASFDTQHMDQPLRHGARPPMTGTSPKFSYGSDAGDEDPSTPLDEAAMSYRRADGTERRRRIPAVS</sequence>
<dbReference type="PROSITE" id="PS51821">
    <property type="entry name" value="VELVET"/>
    <property type="match status" value="1"/>
</dbReference>
<dbReference type="PANTHER" id="PTHR33572">
    <property type="entry name" value="SPORE DEVELOPMENT REGULATOR VOSA"/>
    <property type="match status" value="1"/>
</dbReference>
<feature type="compositionally biased region" description="Polar residues" evidence="8">
    <location>
        <begin position="429"/>
        <end position="453"/>
    </location>
</feature>
<evidence type="ECO:0000313" key="11">
    <source>
        <dbReference type="Proteomes" id="UP000800235"/>
    </source>
</evidence>
<reference evidence="10" key="1">
    <citation type="journal article" date="2020" name="Stud. Mycol.">
        <title>101 Dothideomycetes genomes: a test case for predicting lifestyles and emergence of pathogens.</title>
        <authorList>
            <person name="Haridas S."/>
            <person name="Albert R."/>
            <person name="Binder M."/>
            <person name="Bloem J."/>
            <person name="Labutti K."/>
            <person name="Salamov A."/>
            <person name="Andreopoulos B."/>
            <person name="Baker S."/>
            <person name="Barry K."/>
            <person name="Bills G."/>
            <person name="Bluhm B."/>
            <person name="Cannon C."/>
            <person name="Castanera R."/>
            <person name="Culley D."/>
            <person name="Daum C."/>
            <person name="Ezra D."/>
            <person name="Gonzalez J."/>
            <person name="Henrissat B."/>
            <person name="Kuo A."/>
            <person name="Liang C."/>
            <person name="Lipzen A."/>
            <person name="Lutzoni F."/>
            <person name="Magnuson J."/>
            <person name="Mondo S."/>
            <person name="Nolan M."/>
            <person name="Ohm R."/>
            <person name="Pangilinan J."/>
            <person name="Park H.-J."/>
            <person name="Ramirez L."/>
            <person name="Alfaro M."/>
            <person name="Sun H."/>
            <person name="Tritt A."/>
            <person name="Yoshinaga Y."/>
            <person name="Zwiers L.-H."/>
            <person name="Turgeon B."/>
            <person name="Goodwin S."/>
            <person name="Spatafora J."/>
            <person name="Crous P."/>
            <person name="Grigoriev I."/>
        </authorList>
    </citation>
    <scope>NUCLEOTIDE SEQUENCE</scope>
    <source>
        <strain evidence="10">CBS 130266</strain>
    </source>
</reference>
<dbReference type="InterPro" id="IPR038491">
    <property type="entry name" value="Velvet_dom_sf"/>
</dbReference>
<accession>A0A9P4TS29</accession>
<evidence type="ECO:0000256" key="1">
    <source>
        <dbReference type="ARBA" id="ARBA00004123"/>
    </source>
</evidence>
<evidence type="ECO:0000256" key="3">
    <source>
        <dbReference type="ARBA" id="ARBA00022490"/>
    </source>
</evidence>
<dbReference type="GO" id="GO:0051176">
    <property type="term" value="P:positive regulation of sulfur metabolic process"/>
    <property type="evidence" value="ECO:0007669"/>
    <property type="project" value="UniProtKB-ARBA"/>
</dbReference>
<feature type="region of interest" description="Disordered" evidence="8">
    <location>
        <begin position="377"/>
        <end position="580"/>
    </location>
</feature>
<dbReference type="PANTHER" id="PTHR33572:SF14">
    <property type="entry name" value="DEVELOPMENTAL AND SECONDARY METABOLISM REGULATOR VEA"/>
    <property type="match status" value="1"/>
</dbReference>
<dbReference type="OrthoDB" id="5384689at2759"/>
<comment type="subcellular location">
    <subcellularLocation>
        <location evidence="2">Cytoplasm</location>
    </subcellularLocation>
    <subcellularLocation>
        <location evidence="1">Nucleus</location>
    </subcellularLocation>
</comment>
<evidence type="ECO:0000256" key="6">
    <source>
        <dbReference type="ARBA" id="ARBA00023242"/>
    </source>
</evidence>
<dbReference type="AlphaFoldDB" id="A0A9P4TS29"/>
<dbReference type="GO" id="GO:0043455">
    <property type="term" value="P:regulation of secondary metabolic process"/>
    <property type="evidence" value="ECO:0007669"/>
    <property type="project" value="UniProtKB-ARBA"/>
</dbReference>
<dbReference type="Proteomes" id="UP000800235">
    <property type="component" value="Unassembled WGS sequence"/>
</dbReference>
<dbReference type="Pfam" id="PF11754">
    <property type="entry name" value="Velvet"/>
    <property type="match status" value="2"/>
</dbReference>
<feature type="compositionally biased region" description="Low complexity" evidence="8">
    <location>
        <begin position="323"/>
        <end position="333"/>
    </location>
</feature>
<evidence type="ECO:0000256" key="5">
    <source>
        <dbReference type="ARBA" id="ARBA00023163"/>
    </source>
</evidence>
<evidence type="ECO:0000256" key="2">
    <source>
        <dbReference type="ARBA" id="ARBA00004496"/>
    </source>
</evidence>
<feature type="compositionally biased region" description="Polar residues" evidence="8">
    <location>
        <begin position="502"/>
        <end position="520"/>
    </location>
</feature>
<evidence type="ECO:0000259" key="9">
    <source>
        <dbReference type="PROSITE" id="PS51821"/>
    </source>
</evidence>
<dbReference type="EMBL" id="MU007229">
    <property type="protein sequence ID" value="KAF2415372.1"/>
    <property type="molecule type" value="Genomic_DNA"/>
</dbReference>
<comment type="similarity">
    <text evidence="7">Belongs to the velvet family. VeA subfamily.</text>
</comment>